<dbReference type="RefSeq" id="WP_014445016.1">
    <property type="nucleotide sequence ID" value="NC_017093.1"/>
</dbReference>
<name>I0HAU0_ACTM4</name>
<proteinExistence type="predicted"/>
<dbReference type="PATRIC" id="fig|512565.3.peg.4895"/>
<keyword evidence="1" id="KW-1133">Transmembrane helix</keyword>
<feature type="transmembrane region" description="Helical" evidence="1">
    <location>
        <begin position="83"/>
        <end position="106"/>
    </location>
</feature>
<dbReference type="AlphaFoldDB" id="I0HAU0"/>
<accession>I0HAU0</accession>
<keyword evidence="1" id="KW-0812">Transmembrane</keyword>
<gene>
    <name evidence="2" type="ordered locus">AMIS_49070</name>
</gene>
<sequence length="229" mass="25910">MPVPRIGHHTRRQILDHRAFEMPVSFRTEDQDVSRWTTVALAEYQSLRAESLQAQQAQQTIMQFGITGIAVLIGLSLQVEERLIAILALLFVVPLLSIFIVSVWFVEIFRSIRAGAFLSCLEVKINRVLGGDVPALEWESWLRRHPEVRMFVRDRMSFGVLYVLNIAGLVVSAFLARGAGFHMSNAPLVVSLFAVSSVGLLLLGFWVYRHYEKRVYLQSIDLNAALTVE</sequence>
<feature type="transmembrane region" description="Helical" evidence="1">
    <location>
        <begin position="60"/>
        <end position="77"/>
    </location>
</feature>
<feature type="transmembrane region" description="Helical" evidence="1">
    <location>
        <begin position="158"/>
        <end position="176"/>
    </location>
</feature>
<evidence type="ECO:0000313" key="3">
    <source>
        <dbReference type="Proteomes" id="UP000007882"/>
    </source>
</evidence>
<evidence type="ECO:0000256" key="1">
    <source>
        <dbReference type="SAM" id="Phobius"/>
    </source>
</evidence>
<dbReference type="STRING" id="512565.AMIS_49070"/>
<keyword evidence="3" id="KW-1185">Reference proteome</keyword>
<protein>
    <submittedName>
        <fullName evidence="2">Uncharacterized protein</fullName>
    </submittedName>
</protein>
<organism evidence="2 3">
    <name type="scientific">Actinoplanes missouriensis (strain ATCC 14538 / DSM 43046 / CBS 188.64 / JCM 3121 / NBRC 102363 / NCIMB 12654 / NRRL B-3342 / UNCC 431)</name>
    <dbReference type="NCBI Taxonomy" id="512565"/>
    <lineage>
        <taxon>Bacteria</taxon>
        <taxon>Bacillati</taxon>
        <taxon>Actinomycetota</taxon>
        <taxon>Actinomycetes</taxon>
        <taxon>Micromonosporales</taxon>
        <taxon>Micromonosporaceae</taxon>
        <taxon>Actinoplanes</taxon>
    </lineage>
</organism>
<feature type="transmembrane region" description="Helical" evidence="1">
    <location>
        <begin position="188"/>
        <end position="208"/>
    </location>
</feature>
<evidence type="ECO:0000313" key="2">
    <source>
        <dbReference type="EMBL" id="BAL90127.1"/>
    </source>
</evidence>
<dbReference type="HOGENOM" id="CLU_1207742_0_0_11"/>
<dbReference type="Proteomes" id="UP000007882">
    <property type="component" value="Chromosome"/>
</dbReference>
<dbReference type="EMBL" id="AP012319">
    <property type="protein sequence ID" value="BAL90127.1"/>
    <property type="molecule type" value="Genomic_DNA"/>
</dbReference>
<dbReference type="KEGG" id="ams:AMIS_49070"/>
<keyword evidence="1" id="KW-0472">Membrane</keyword>
<reference evidence="2 3" key="1">
    <citation type="submission" date="2012-02" db="EMBL/GenBank/DDBJ databases">
        <title>Complete genome sequence of Actinoplanes missouriensis 431 (= NBRC 102363).</title>
        <authorList>
            <person name="Ohnishi Y."/>
            <person name="Ishikawa J."/>
            <person name="Sekine M."/>
            <person name="Hosoyama A."/>
            <person name="Harada T."/>
            <person name="Narita H."/>
            <person name="Hata T."/>
            <person name="Konno Y."/>
            <person name="Tutikane K."/>
            <person name="Fujita N."/>
            <person name="Horinouchi S."/>
            <person name="Hayakawa M."/>
        </authorList>
    </citation>
    <scope>NUCLEOTIDE SEQUENCE [LARGE SCALE GENOMIC DNA]</scope>
    <source>
        <strain evidence="3">ATCC 14538 / DSM 43046 / CBS 188.64 / JCM 3121 / NBRC 102363 / NCIMB 12654 / NRRL B-3342 / UNCC 431</strain>
    </source>
</reference>